<reference evidence="2 3" key="1">
    <citation type="submission" date="2020-04" db="EMBL/GenBank/DDBJ databases">
        <title>Rhodospirillaceae bacterium KN72 isolated from deep sea.</title>
        <authorList>
            <person name="Zhang D.-C."/>
        </authorList>
    </citation>
    <scope>NUCLEOTIDE SEQUENCE [LARGE SCALE GENOMIC DNA]</scope>
    <source>
        <strain evidence="2 3">KN72</strain>
    </source>
</reference>
<organism evidence="2 3">
    <name type="scientific">Pacificispira spongiicola</name>
    <dbReference type="NCBI Taxonomy" id="2729598"/>
    <lineage>
        <taxon>Bacteria</taxon>
        <taxon>Pseudomonadati</taxon>
        <taxon>Pseudomonadota</taxon>
        <taxon>Alphaproteobacteria</taxon>
        <taxon>Rhodospirillales</taxon>
        <taxon>Rhodospirillaceae</taxon>
        <taxon>Pacificispira</taxon>
    </lineage>
</organism>
<proteinExistence type="predicted"/>
<dbReference type="EMBL" id="JABBNT010000003">
    <property type="protein sequence ID" value="NMM45414.1"/>
    <property type="molecule type" value="Genomic_DNA"/>
</dbReference>
<dbReference type="RefSeq" id="WP_169625752.1">
    <property type="nucleotide sequence ID" value="NZ_JABBNT010000003.1"/>
</dbReference>
<keyword evidence="3" id="KW-1185">Reference proteome</keyword>
<accession>A0A7Y0HHE9</accession>
<evidence type="ECO:0000256" key="1">
    <source>
        <dbReference type="SAM" id="SignalP"/>
    </source>
</evidence>
<dbReference type="Proteomes" id="UP000539372">
    <property type="component" value="Unassembled WGS sequence"/>
</dbReference>
<gene>
    <name evidence="2" type="ORF">HH303_13050</name>
</gene>
<dbReference type="PROSITE" id="PS51257">
    <property type="entry name" value="PROKAR_LIPOPROTEIN"/>
    <property type="match status" value="1"/>
</dbReference>
<keyword evidence="1" id="KW-0732">Signal</keyword>
<evidence type="ECO:0008006" key="4">
    <source>
        <dbReference type="Google" id="ProtNLM"/>
    </source>
</evidence>
<comment type="caution">
    <text evidence="2">The sequence shown here is derived from an EMBL/GenBank/DDBJ whole genome shotgun (WGS) entry which is preliminary data.</text>
</comment>
<dbReference type="AlphaFoldDB" id="A0A7Y0HHE9"/>
<evidence type="ECO:0000313" key="2">
    <source>
        <dbReference type="EMBL" id="NMM45414.1"/>
    </source>
</evidence>
<feature type="signal peptide" evidence="1">
    <location>
        <begin position="1"/>
        <end position="20"/>
    </location>
</feature>
<evidence type="ECO:0000313" key="3">
    <source>
        <dbReference type="Proteomes" id="UP000539372"/>
    </source>
</evidence>
<sequence length="197" mass="21686">MQRRHFMIAGMSLGLGLALAACETQVSVPRYADITFRHRPEIALDVAKITVVQAYQSPGTPDHVEGEFPVPPMRMAANWARDRLKAVGNDGELVFTIREAPVIEVPLNKSTGLTGLLTVDQGERYEAKLVVEMSAANPSLGKTAGSNSTVERKRTVAEDVTLNEREGIWYKMTEEMAADLDSQMEGALDKYFGAFLR</sequence>
<name>A0A7Y0HHE9_9PROT</name>
<protein>
    <recommendedName>
        <fullName evidence="4">Lipoprotein</fullName>
    </recommendedName>
</protein>
<feature type="chain" id="PRO_5030879731" description="Lipoprotein" evidence="1">
    <location>
        <begin position="21"/>
        <end position="197"/>
    </location>
</feature>